<feature type="active site" description="Nucleophile" evidence="1">
    <location>
        <position position="249"/>
    </location>
</feature>
<dbReference type="PANTHER" id="PTHR12670:SF1">
    <property type="entry name" value="NEUTRAL CERAMIDASE"/>
    <property type="match status" value="1"/>
</dbReference>
<dbReference type="EMBL" id="FNSA01000003">
    <property type="protein sequence ID" value="SED00762.1"/>
    <property type="molecule type" value="Genomic_DNA"/>
</dbReference>
<organism evidence="6 7">
    <name type="scientific">Tsukamurella tyrosinosolvens</name>
    <dbReference type="NCBI Taxonomy" id="57704"/>
    <lineage>
        <taxon>Bacteria</taxon>
        <taxon>Bacillati</taxon>
        <taxon>Actinomycetota</taxon>
        <taxon>Actinomycetes</taxon>
        <taxon>Mycobacteriales</taxon>
        <taxon>Tsukamurellaceae</taxon>
        <taxon>Tsukamurella</taxon>
    </lineage>
</organism>
<dbReference type="GO" id="GO:0046514">
    <property type="term" value="P:ceramide catabolic process"/>
    <property type="evidence" value="ECO:0007669"/>
    <property type="project" value="InterPro"/>
</dbReference>
<dbReference type="GO" id="GO:0005576">
    <property type="term" value="C:extracellular region"/>
    <property type="evidence" value="ECO:0007669"/>
    <property type="project" value="TreeGrafter"/>
</dbReference>
<dbReference type="GO" id="GO:0046512">
    <property type="term" value="P:sphingosine biosynthetic process"/>
    <property type="evidence" value="ECO:0007669"/>
    <property type="project" value="TreeGrafter"/>
</dbReference>
<keyword evidence="7" id="KW-1185">Reference proteome</keyword>
<feature type="domain" description="Neutral/alkaline non-lysosomal ceramidase N-terminal" evidence="5">
    <location>
        <begin position="7"/>
        <end position="462"/>
    </location>
</feature>
<dbReference type="InterPro" id="IPR038445">
    <property type="entry name" value="NCDase_C_sf"/>
</dbReference>
<reference evidence="7" key="1">
    <citation type="submission" date="2016-10" db="EMBL/GenBank/DDBJ databases">
        <authorList>
            <person name="Varghese N."/>
            <person name="Submissions S."/>
        </authorList>
    </citation>
    <scope>NUCLEOTIDE SEQUENCE [LARGE SCALE GENOMIC DNA]</scope>
    <source>
        <strain evidence="7">DSM 44234</strain>
    </source>
</reference>
<dbReference type="Proteomes" id="UP000182241">
    <property type="component" value="Unassembled WGS sequence"/>
</dbReference>
<dbReference type="AlphaFoldDB" id="A0A1H4X4W5"/>
<gene>
    <name evidence="6" type="ORF">SAMN04489793_3736</name>
</gene>
<comment type="similarity">
    <text evidence="3">Belongs to the neutral ceramidase family.</text>
</comment>
<dbReference type="Gene3D" id="2.60.40.2300">
    <property type="entry name" value="Neutral/alkaline non-lysosomal ceramidase, C-terminal domain"/>
    <property type="match status" value="1"/>
</dbReference>
<proteinExistence type="inferred from homology"/>
<keyword evidence="2" id="KW-0862">Zinc</keyword>
<comment type="cofactor">
    <cofactor evidence="2">
        <name>Zn(2+)</name>
        <dbReference type="ChEBI" id="CHEBI:29105"/>
    </cofactor>
    <text evidence="2">Binds 1 zinc ion per subunit.</text>
</comment>
<accession>A0A1H4X4W5</accession>
<dbReference type="PANTHER" id="PTHR12670">
    <property type="entry name" value="CERAMIDASE"/>
    <property type="match status" value="1"/>
</dbReference>
<keyword evidence="3" id="KW-0443">Lipid metabolism</keyword>
<keyword evidence="3" id="KW-0378">Hydrolase</keyword>
<evidence type="ECO:0000256" key="4">
    <source>
        <dbReference type="SAM" id="MobiDB-lite"/>
    </source>
</evidence>
<evidence type="ECO:0000313" key="7">
    <source>
        <dbReference type="Proteomes" id="UP000182241"/>
    </source>
</evidence>
<feature type="region of interest" description="Disordered" evidence="4">
    <location>
        <begin position="244"/>
        <end position="267"/>
    </location>
</feature>
<dbReference type="GO" id="GO:0046872">
    <property type="term" value="F:metal ion binding"/>
    <property type="evidence" value="ECO:0007669"/>
    <property type="project" value="UniProtKB-KW"/>
</dbReference>
<feature type="binding site" evidence="2">
    <location>
        <position position="202"/>
    </location>
    <ligand>
        <name>Zn(2+)</name>
        <dbReference type="ChEBI" id="CHEBI:29105"/>
    </ligand>
</feature>
<dbReference type="RefSeq" id="WP_082791148.1">
    <property type="nucleotide sequence ID" value="NZ_FNSA01000003.1"/>
</dbReference>
<dbReference type="Pfam" id="PF04734">
    <property type="entry name" value="Ceramidase_alk"/>
    <property type="match status" value="1"/>
</dbReference>
<evidence type="ECO:0000259" key="5">
    <source>
        <dbReference type="Pfam" id="PF04734"/>
    </source>
</evidence>
<dbReference type="GO" id="GO:0017040">
    <property type="term" value="F:N-acylsphingosine amidohydrolase activity"/>
    <property type="evidence" value="ECO:0007669"/>
    <property type="project" value="UniProtKB-UniRule"/>
</dbReference>
<dbReference type="GO" id="GO:0016020">
    <property type="term" value="C:membrane"/>
    <property type="evidence" value="ECO:0007669"/>
    <property type="project" value="GOC"/>
</dbReference>
<sequence length="625" mass="66542">MTATGWRAGWAKTDITGEPWGVGLMGYGMPGQRGRGLLTRQWARAVVVATPAHRVAYVVADIGMFFQAAVDEITDRLAAATAGRLSAENVVLTATHTHCGPGGHGRHLLYNITTLGQHRRTFHRLVDGVVRAVLDAEAALAPAELSLARGELRDASVNRSASSFDRNPDRDLLPLRIDPAVTLLRIERDGELRAAVDWFAVHCTSMGNGNRLLSSDNKGWAAAAWEAAERADRPDFVAAFAQTNAGDMSPNLGGSAGHGPTDDERDNTAEIGRRQLDAARRLADGPGRPLTPALDYRLTYVDLGAAQTATGPTGRAVLGAAFAAGTTDGIGSPAFHQGLGNRIGAISRALYRRRPVLAAQQAPKEMLLPAGALGWVQETLPVQLIRLGELHLLCLPVEVTVMAGARLRAAVAAAAGIDADDVLVQGYANGYAHYLTTPEEYDAQRYEAGSTVFGRNELAAFVEAAQRIAADLAAGRPCEPGTPPSRQRAGRIGSPAGSTVLSRPRPVRVAAVRTPAPDGLLAVDFDCPHPNRVIPDSYARVERRDGDRWLPVADDDAPSTEITWRRRGSAFTATVTVDLAGRPGEYRVGYAEAVPGRYTWVVVRVPQPLSATAQRYASARTGSST</sequence>
<feature type="region of interest" description="Disordered" evidence="4">
    <location>
        <begin position="474"/>
        <end position="505"/>
    </location>
</feature>
<comment type="catalytic activity">
    <reaction evidence="3">
        <text>an N-acylsphing-4-enine + H2O = sphing-4-enine + a fatty acid</text>
        <dbReference type="Rhea" id="RHEA:20856"/>
        <dbReference type="ChEBI" id="CHEBI:15377"/>
        <dbReference type="ChEBI" id="CHEBI:28868"/>
        <dbReference type="ChEBI" id="CHEBI:52639"/>
        <dbReference type="ChEBI" id="CHEBI:57756"/>
        <dbReference type="EC" id="3.5.1.23"/>
    </reaction>
</comment>
<dbReference type="EC" id="3.5.1.23" evidence="3"/>
<dbReference type="STRING" id="57704.SAMN04489793_3736"/>
<evidence type="ECO:0000256" key="1">
    <source>
        <dbReference type="PIRSR" id="PIRSR606823-1"/>
    </source>
</evidence>
<evidence type="ECO:0000313" key="6">
    <source>
        <dbReference type="EMBL" id="SED00762.1"/>
    </source>
</evidence>
<dbReference type="InterPro" id="IPR006823">
    <property type="entry name" value="Ceramidase_alk"/>
</dbReference>
<feature type="binding site" evidence="2">
    <location>
        <position position="96"/>
    </location>
    <ligand>
        <name>Zn(2+)</name>
        <dbReference type="ChEBI" id="CHEBI:29105"/>
    </ligand>
</feature>
<evidence type="ECO:0000256" key="3">
    <source>
        <dbReference type="RuleBase" id="RU366019"/>
    </source>
</evidence>
<feature type="binding site" evidence="2">
    <location>
        <position position="398"/>
    </location>
    <ligand>
        <name>Zn(2+)</name>
        <dbReference type="ChEBI" id="CHEBI:29105"/>
    </ligand>
</feature>
<evidence type="ECO:0000256" key="2">
    <source>
        <dbReference type="PIRSR" id="PIRSR606823-2"/>
    </source>
</evidence>
<keyword evidence="2" id="KW-0479">Metal-binding</keyword>
<dbReference type="GO" id="GO:0042759">
    <property type="term" value="P:long-chain fatty acid biosynthetic process"/>
    <property type="evidence" value="ECO:0007669"/>
    <property type="project" value="TreeGrafter"/>
</dbReference>
<keyword evidence="3" id="KW-0746">Sphingolipid metabolism</keyword>
<protein>
    <recommendedName>
        <fullName evidence="3">Neutral ceramidase</fullName>
        <ecNumber evidence="3">3.5.1.23</ecNumber>
    </recommendedName>
</protein>
<dbReference type="OrthoDB" id="6899210at2"/>
<dbReference type="InterPro" id="IPR031329">
    <property type="entry name" value="NEUT/ALK_ceramidase_N"/>
</dbReference>
<feature type="binding site" evidence="2">
    <location>
        <position position="434"/>
    </location>
    <ligand>
        <name>Zn(2+)</name>
        <dbReference type="ChEBI" id="CHEBI:29105"/>
    </ligand>
</feature>
<name>A0A1H4X4W5_TSUTY</name>